<dbReference type="InterPro" id="IPR032675">
    <property type="entry name" value="LRR_dom_sf"/>
</dbReference>
<accession>A0ABS8RT66</accession>
<gene>
    <name evidence="9" type="ORF">HAX54_052132</name>
</gene>
<dbReference type="Pfam" id="PF00560">
    <property type="entry name" value="LRR_1"/>
    <property type="match status" value="7"/>
</dbReference>
<dbReference type="SUPFAM" id="SSF52058">
    <property type="entry name" value="L domain-like"/>
    <property type="match status" value="1"/>
</dbReference>
<evidence type="ECO:0000256" key="5">
    <source>
        <dbReference type="ARBA" id="ARBA00022741"/>
    </source>
</evidence>
<dbReference type="EMBL" id="JACEIK010000094">
    <property type="protein sequence ID" value="MCD7449426.1"/>
    <property type="molecule type" value="Genomic_DNA"/>
</dbReference>
<organism evidence="9 10">
    <name type="scientific">Datura stramonium</name>
    <name type="common">Jimsonweed</name>
    <name type="synonym">Common thornapple</name>
    <dbReference type="NCBI Taxonomy" id="4076"/>
    <lineage>
        <taxon>Eukaryota</taxon>
        <taxon>Viridiplantae</taxon>
        <taxon>Streptophyta</taxon>
        <taxon>Embryophyta</taxon>
        <taxon>Tracheophyta</taxon>
        <taxon>Spermatophyta</taxon>
        <taxon>Magnoliopsida</taxon>
        <taxon>eudicotyledons</taxon>
        <taxon>Gunneridae</taxon>
        <taxon>Pentapetalae</taxon>
        <taxon>asterids</taxon>
        <taxon>lamiids</taxon>
        <taxon>Solanales</taxon>
        <taxon>Solanaceae</taxon>
        <taxon>Solanoideae</taxon>
        <taxon>Datureae</taxon>
        <taxon>Datura</taxon>
    </lineage>
</organism>
<name>A0ABS8RT66_DATST</name>
<keyword evidence="3" id="KW-0732">Signal</keyword>
<dbReference type="InterPro" id="IPR051716">
    <property type="entry name" value="Plant_RL_S/T_kinase"/>
</dbReference>
<evidence type="ECO:0000313" key="10">
    <source>
        <dbReference type="Proteomes" id="UP000823775"/>
    </source>
</evidence>
<sequence length="475" mass="51396">MANNSFEGALCIEITNCSNLKVLDLEGNRMTGKFQYFLENLTNLNLNLRGNGLNGSLLGEDVMGLSNLTILNLSGNKFSGSMPAGIGNLQQLSVLNLSKNGFSGTIPSSIGTLFLLAVGMQYLNLSSNSFSGHIPSTFGFLTLITCLSLSNNHINGSIPPELGNCSALENLNLHSNSLRGQIPADLGHLSHLSVLDLGRNNLSGEASRYFNCSSMTSLVLDLNHLSGNIPESLSSLVSFNVSNNNLVGQIPVMLGSRFNNSLDYAGNQGLCGVPLQRRCETSGNGSSKRRQLEKRSIVLQGLVQGPVVVVAVARMVDPNIMFNNKITLAETIEATREFDEEHVLSRTHYGVVYKACYNDGMVLSICRLSDGSLDYLSMITCPNGNLATLSRSVHQDGHTLKPIFQRWPRQAHTSHSIEPSTSTSVGTLGYISPEASLTGETTRESDAYSFGIVLLELLTGKRPLMFTQDEDIVKW</sequence>
<keyword evidence="4" id="KW-0677">Repeat</keyword>
<protein>
    <recommendedName>
        <fullName evidence="8">Serine-threonine/tyrosine-protein kinase catalytic domain-containing protein</fullName>
    </recommendedName>
</protein>
<proteinExistence type="predicted"/>
<evidence type="ECO:0000256" key="7">
    <source>
        <dbReference type="ARBA" id="ARBA00023170"/>
    </source>
</evidence>
<keyword evidence="7" id="KW-0675">Receptor</keyword>
<feature type="domain" description="Serine-threonine/tyrosine-protein kinase catalytic" evidence="8">
    <location>
        <begin position="425"/>
        <end position="473"/>
    </location>
</feature>
<dbReference type="Gene3D" id="3.30.200.20">
    <property type="entry name" value="Phosphorylase Kinase, domain 1"/>
    <property type="match status" value="1"/>
</dbReference>
<dbReference type="Pfam" id="PF07714">
    <property type="entry name" value="PK_Tyr_Ser-Thr"/>
    <property type="match status" value="1"/>
</dbReference>
<comment type="caution">
    <text evidence="9">The sequence shown here is derived from an EMBL/GenBank/DDBJ whole genome shotgun (WGS) entry which is preliminary data.</text>
</comment>
<dbReference type="InterPro" id="IPR011009">
    <property type="entry name" value="Kinase-like_dom_sf"/>
</dbReference>
<keyword evidence="2" id="KW-0433">Leucine-rich repeat</keyword>
<keyword evidence="5" id="KW-0547">Nucleotide-binding</keyword>
<keyword evidence="10" id="KW-1185">Reference proteome</keyword>
<dbReference type="PANTHER" id="PTHR48053:SF159">
    <property type="entry name" value="PROTEIN KINASE DOMAIN-CONTAINING PROTEIN"/>
    <property type="match status" value="1"/>
</dbReference>
<dbReference type="SMART" id="SM00369">
    <property type="entry name" value="LRR_TYP"/>
    <property type="match status" value="5"/>
</dbReference>
<evidence type="ECO:0000256" key="4">
    <source>
        <dbReference type="ARBA" id="ARBA00022737"/>
    </source>
</evidence>
<dbReference type="Proteomes" id="UP000823775">
    <property type="component" value="Unassembled WGS sequence"/>
</dbReference>
<dbReference type="Gene3D" id="3.80.10.10">
    <property type="entry name" value="Ribonuclease Inhibitor"/>
    <property type="match status" value="1"/>
</dbReference>
<dbReference type="Gene3D" id="1.10.510.10">
    <property type="entry name" value="Transferase(Phosphotransferase) domain 1"/>
    <property type="match status" value="1"/>
</dbReference>
<dbReference type="SUPFAM" id="SSF56112">
    <property type="entry name" value="Protein kinase-like (PK-like)"/>
    <property type="match status" value="1"/>
</dbReference>
<evidence type="ECO:0000256" key="3">
    <source>
        <dbReference type="ARBA" id="ARBA00022729"/>
    </source>
</evidence>
<evidence type="ECO:0000313" key="9">
    <source>
        <dbReference type="EMBL" id="MCD7449426.1"/>
    </source>
</evidence>
<keyword evidence="6" id="KW-0067">ATP-binding</keyword>
<dbReference type="InterPro" id="IPR001611">
    <property type="entry name" value="Leu-rich_rpt"/>
</dbReference>
<comment type="subcellular location">
    <subcellularLocation>
        <location evidence="1">Membrane</location>
        <topology evidence="1">Single-pass type I membrane protein</topology>
    </subcellularLocation>
</comment>
<dbReference type="InterPro" id="IPR001245">
    <property type="entry name" value="Ser-Thr/Tyr_kinase_cat_dom"/>
</dbReference>
<evidence type="ECO:0000259" key="8">
    <source>
        <dbReference type="Pfam" id="PF07714"/>
    </source>
</evidence>
<evidence type="ECO:0000256" key="2">
    <source>
        <dbReference type="ARBA" id="ARBA00022614"/>
    </source>
</evidence>
<evidence type="ECO:0000256" key="6">
    <source>
        <dbReference type="ARBA" id="ARBA00022840"/>
    </source>
</evidence>
<dbReference type="InterPro" id="IPR003591">
    <property type="entry name" value="Leu-rich_rpt_typical-subtyp"/>
</dbReference>
<dbReference type="PANTHER" id="PTHR48053">
    <property type="entry name" value="LEUCINE RICH REPEAT FAMILY PROTEIN, EXPRESSED"/>
    <property type="match status" value="1"/>
</dbReference>
<evidence type="ECO:0000256" key="1">
    <source>
        <dbReference type="ARBA" id="ARBA00004479"/>
    </source>
</evidence>
<reference evidence="9 10" key="1">
    <citation type="journal article" date="2021" name="BMC Genomics">
        <title>Datura genome reveals duplications of psychoactive alkaloid biosynthetic genes and high mutation rate following tissue culture.</title>
        <authorList>
            <person name="Rajewski A."/>
            <person name="Carter-House D."/>
            <person name="Stajich J."/>
            <person name="Litt A."/>
        </authorList>
    </citation>
    <scope>NUCLEOTIDE SEQUENCE [LARGE SCALE GENOMIC DNA]</scope>
    <source>
        <strain evidence="9">AR-01</strain>
    </source>
</reference>